<feature type="compositionally biased region" description="Polar residues" evidence="1">
    <location>
        <begin position="216"/>
        <end position="225"/>
    </location>
</feature>
<dbReference type="VEuPathDB" id="CryptoDB:Vbra_15588"/>
<accession>A0A0G4FJ74</accession>
<feature type="region of interest" description="Disordered" evidence="1">
    <location>
        <begin position="197"/>
        <end position="225"/>
    </location>
</feature>
<dbReference type="InParanoid" id="A0A0G4FJ74"/>
<organism evidence="2 3">
    <name type="scientific">Vitrella brassicaformis (strain CCMP3155)</name>
    <dbReference type="NCBI Taxonomy" id="1169540"/>
    <lineage>
        <taxon>Eukaryota</taxon>
        <taxon>Sar</taxon>
        <taxon>Alveolata</taxon>
        <taxon>Colpodellida</taxon>
        <taxon>Vitrellaceae</taxon>
        <taxon>Vitrella</taxon>
    </lineage>
</organism>
<feature type="compositionally biased region" description="Low complexity" evidence="1">
    <location>
        <begin position="44"/>
        <end position="61"/>
    </location>
</feature>
<proteinExistence type="predicted"/>
<evidence type="ECO:0000256" key="1">
    <source>
        <dbReference type="SAM" id="MobiDB-lite"/>
    </source>
</evidence>
<feature type="compositionally biased region" description="Gly residues" evidence="1">
    <location>
        <begin position="198"/>
        <end position="211"/>
    </location>
</feature>
<feature type="compositionally biased region" description="Low complexity" evidence="1">
    <location>
        <begin position="16"/>
        <end position="32"/>
    </location>
</feature>
<feature type="compositionally biased region" description="Pro residues" evidence="1">
    <location>
        <begin position="62"/>
        <end position="77"/>
    </location>
</feature>
<dbReference type="EMBL" id="CDMY01000447">
    <property type="protein sequence ID" value="CEM13782.1"/>
    <property type="molecule type" value="Genomic_DNA"/>
</dbReference>
<feature type="region of interest" description="Disordered" evidence="1">
    <location>
        <begin position="1"/>
        <end position="89"/>
    </location>
</feature>
<dbReference type="Proteomes" id="UP000041254">
    <property type="component" value="Unassembled WGS sequence"/>
</dbReference>
<feature type="compositionally biased region" description="Gly residues" evidence="1">
    <location>
        <begin position="78"/>
        <end position="87"/>
    </location>
</feature>
<name>A0A0G4FJ74_VITBC</name>
<dbReference type="AlphaFoldDB" id="A0A0G4FJ74"/>
<evidence type="ECO:0000313" key="3">
    <source>
        <dbReference type="Proteomes" id="UP000041254"/>
    </source>
</evidence>
<protein>
    <submittedName>
        <fullName evidence="2">Uncharacterized protein</fullName>
    </submittedName>
</protein>
<evidence type="ECO:0000313" key="2">
    <source>
        <dbReference type="EMBL" id="CEM13782.1"/>
    </source>
</evidence>
<reference evidence="2 3" key="1">
    <citation type="submission" date="2014-11" db="EMBL/GenBank/DDBJ databases">
        <authorList>
            <person name="Zhu J."/>
            <person name="Qi W."/>
            <person name="Song R."/>
        </authorList>
    </citation>
    <scope>NUCLEOTIDE SEQUENCE [LARGE SCALE GENOMIC DNA]</scope>
</reference>
<keyword evidence="3" id="KW-1185">Reference proteome</keyword>
<sequence>MVDRPWQPTADRIWRPVGQPPTGQQQQQQQAPQPLPITPKAGGPSQAPSSVAMQQQPQQQQVPPPVPANNGQRPPPGGVGRGRGRGNGTWVAREANNTTMSGAGRGADQNKPAWMSDPVAMERARQSKAMELAKMMHQTVFQGKPQPPREKSVWAKCPEQFGRMIVSMCLCTGAFVDVESGAKLCTEALLKILFPTGQGEGEGQGEGGEGDIAGASQPSSAADDE</sequence>
<gene>
    <name evidence="2" type="ORF">Vbra_15588</name>
</gene>